<evidence type="ECO:0000256" key="3">
    <source>
        <dbReference type="ARBA" id="ARBA00022692"/>
    </source>
</evidence>
<keyword evidence="3 6" id="KW-0812">Transmembrane</keyword>
<dbReference type="InterPro" id="IPR020846">
    <property type="entry name" value="MFS_dom"/>
</dbReference>
<feature type="transmembrane region" description="Helical" evidence="6">
    <location>
        <begin position="39"/>
        <end position="58"/>
    </location>
</feature>
<dbReference type="RefSeq" id="WP_343797062.1">
    <property type="nucleotide sequence ID" value="NZ_BAAADJ010000011.1"/>
</dbReference>
<comment type="subcellular location">
    <subcellularLocation>
        <location evidence="1">Cell membrane</location>
        <topology evidence="1">Multi-pass membrane protein</topology>
    </subcellularLocation>
</comment>
<dbReference type="PANTHER" id="PTHR23506:SF23">
    <property type="entry name" value="GH10249P"/>
    <property type="match status" value="1"/>
</dbReference>
<feature type="transmembrane region" description="Helical" evidence="6">
    <location>
        <begin position="315"/>
        <end position="338"/>
    </location>
</feature>
<keyword evidence="2" id="KW-0813">Transport</keyword>
<dbReference type="Gene3D" id="1.20.1250.20">
    <property type="entry name" value="MFS general substrate transporter like domains"/>
    <property type="match status" value="1"/>
</dbReference>
<proteinExistence type="predicted"/>
<feature type="transmembrane region" description="Helical" evidence="6">
    <location>
        <begin position="162"/>
        <end position="179"/>
    </location>
</feature>
<dbReference type="PROSITE" id="PS50850">
    <property type="entry name" value="MFS"/>
    <property type="match status" value="1"/>
</dbReference>
<organism evidence="8 9">
    <name type="scientific">Bacillus carboniphilus</name>
    <dbReference type="NCBI Taxonomy" id="86663"/>
    <lineage>
        <taxon>Bacteria</taxon>
        <taxon>Bacillati</taxon>
        <taxon>Bacillota</taxon>
        <taxon>Bacilli</taxon>
        <taxon>Bacillales</taxon>
        <taxon>Bacillaceae</taxon>
        <taxon>Bacillus</taxon>
    </lineage>
</organism>
<dbReference type="InterPro" id="IPR036259">
    <property type="entry name" value="MFS_trans_sf"/>
</dbReference>
<gene>
    <name evidence="8" type="ORF">GCM10008967_10910</name>
</gene>
<evidence type="ECO:0000256" key="5">
    <source>
        <dbReference type="ARBA" id="ARBA00023136"/>
    </source>
</evidence>
<evidence type="ECO:0000313" key="8">
    <source>
        <dbReference type="EMBL" id="GAA0322246.1"/>
    </source>
</evidence>
<keyword evidence="5 6" id="KW-0472">Membrane</keyword>
<evidence type="ECO:0000256" key="1">
    <source>
        <dbReference type="ARBA" id="ARBA00004651"/>
    </source>
</evidence>
<accession>A0ABN0W104</accession>
<feature type="transmembrane region" description="Helical" evidence="6">
    <location>
        <begin position="103"/>
        <end position="124"/>
    </location>
</feature>
<comment type="caution">
    <text evidence="8">The sequence shown here is derived from an EMBL/GenBank/DDBJ whole genome shotgun (WGS) entry which is preliminary data.</text>
</comment>
<dbReference type="EMBL" id="BAAADJ010000011">
    <property type="protein sequence ID" value="GAA0322246.1"/>
    <property type="molecule type" value="Genomic_DNA"/>
</dbReference>
<feature type="domain" description="Major facilitator superfamily (MFS) profile" evidence="7">
    <location>
        <begin position="1"/>
        <end position="402"/>
    </location>
</feature>
<sequence>MKGLKKQVRFIGLATGAAVMGDSLLYIVLPLYWQEFGLQSIWQVGVLLGINRFIRLPINPLVGYFYTRYPYIVGFFTALFLAVLTTLAYSIFHGFWLLLLIRILWGITWSFLRLGGILMVLSMAQDSNRGELMGTYNGTWGIGALVGMLAGGWGILWIEMKVIYYMFSVLILVSSLILLTTQKTTPTTIDEGPVENHKTHSAFLDLSWLKDIEVVKLIVSAWSVGFVFFGIIGSILPNIIQERIGHELVLSSVTITAAGVAACLQALRWGWEPYINPYFGRWTDKKGNRSSLFPLLLLTASILLGVIAFTEGNTILLLVIIVQLFSSMIVTTSDTLASDYASTRHQVRTMTGYTIGIDLGAAFGPLLAFAIYDFGSLTWSILLASIILLATGLLWVMFNSGVINVKNPRS</sequence>
<dbReference type="InterPro" id="IPR011701">
    <property type="entry name" value="MFS"/>
</dbReference>
<protein>
    <submittedName>
        <fullName evidence="8">MFS transporter</fullName>
    </submittedName>
</protein>
<dbReference type="Proteomes" id="UP001500782">
    <property type="component" value="Unassembled WGS sequence"/>
</dbReference>
<feature type="transmembrane region" description="Helical" evidence="6">
    <location>
        <begin position="350"/>
        <end position="371"/>
    </location>
</feature>
<evidence type="ECO:0000256" key="6">
    <source>
        <dbReference type="SAM" id="Phobius"/>
    </source>
</evidence>
<evidence type="ECO:0000256" key="4">
    <source>
        <dbReference type="ARBA" id="ARBA00022989"/>
    </source>
</evidence>
<name>A0ABN0W104_9BACI</name>
<feature type="transmembrane region" description="Helical" evidence="6">
    <location>
        <begin position="248"/>
        <end position="271"/>
    </location>
</feature>
<reference evidence="8 9" key="1">
    <citation type="journal article" date="2019" name="Int. J. Syst. Evol. Microbiol.">
        <title>The Global Catalogue of Microorganisms (GCM) 10K type strain sequencing project: providing services to taxonomists for standard genome sequencing and annotation.</title>
        <authorList>
            <consortium name="The Broad Institute Genomics Platform"/>
            <consortium name="The Broad Institute Genome Sequencing Center for Infectious Disease"/>
            <person name="Wu L."/>
            <person name="Ma J."/>
        </authorList>
    </citation>
    <scope>NUCLEOTIDE SEQUENCE [LARGE SCALE GENOMIC DNA]</scope>
    <source>
        <strain evidence="8 9">JCM 9731</strain>
    </source>
</reference>
<dbReference type="PANTHER" id="PTHR23506">
    <property type="entry name" value="GH10249P"/>
    <property type="match status" value="1"/>
</dbReference>
<dbReference type="Pfam" id="PF07690">
    <property type="entry name" value="MFS_1"/>
    <property type="match status" value="2"/>
</dbReference>
<feature type="transmembrane region" description="Helical" evidence="6">
    <location>
        <begin position="12"/>
        <end position="33"/>
    </location>
</feature>
<feature type="transmembrane region" description="Helical" evidence="6">
    <location>
        <begin position="292"/>
        <end position="309"/>
    </location>
</feature>
<evidence type="ECO:0000259" key="7">
    <source>
        <dbReference type="PROSITE" id="PS50850"/>
    </source>
</evidence>
<evidence type="ECO:0000313" key="9">
    <source>
        <dbReference type="Proteomes" id="UP001500782"/>
    </source>
</evidence>
<keyword evidence="4 6" id="KW-1133">Transmembrane helix</keyword>
<feature type="transmembrane region" description="Helical" evidence="6">
    <location>
        <begin position="70"/>
        <end position="91"/>
    </location>
</feature>
<dbReference type="InterPro" id="IPR050930">
    <property type="entry name" value="MFS_Vesicular_Transporter"/>
</dbReference>
<feature type="transmembrane region" description="Helical" evidence="6">
    <location>
        <begin position="377"/>
        <end position="398"/>
    </location>
</feature>
<feature type="transmembrane region" description="Helical" evidence="6">
    <location>
        <begin position="214"/>
        <end position="236"/>
    </location>
</feature>
<dbReference type="SUPFAM" id="SSF103473">
    <property type="entry name" value="MFS general substrate transporter"/>
    <property type="match status" value="1"/>
</dbReference>
<evidence type="ECO:0000256" key="2">
    <source>
        <dbReference type="ARBA" id="ARBA00022448"/>
    </source>
</evidence>
<keyword evidence="9" id="KW-1185">Reference proteome</keyword>
<feature type="transmembrane region" description="Helical" evidence="6">
    <location>
        <begin position="136"/>
        <end position="156"/>
    </location>
</feature>